<evidence type="ECO:0000313" key="2">
    <source>
        <dbReference type="EMBL" id="CAK0867792.1"/>
    </source>
</evidence>
<dbReference type="InterPro" id="IPR029035">
    <property type="entry name" value="DHS-like_NAD/FAD-binding_dom"/>
</dbReference>
<feature type="non-terminal residue" evidence="2">
    <location>
        <position position="1"/>
    </location>
</feature>
<proteinExistence type="predicted"/>
<feature type="region of interest" description="Disordered" evidence="1">
    <location>
        <begin position="1"/>
        <end position="45"/>
    </location>
</feature>
<feature type="compositionally biased region" description="Low complexity" evidence="1">
    <location>
        <begin position="25"/>
        <end position="45"/>
    </location>
</feature>
<protein>
    <recommendedName>
        <fullName evidence="4">Deacetylase sirtuin-type domain-containing protein</fullName>
    </recommendedName>
</protein>
<feature type="compositionally biased region" description="Basic and acidic residues" evidence="1">
    <location>
        <begin position="145"/>
        <end position="159"/>
    </location>
</feature>
<gene>
    <name evidence="2" type="ORF">PCOR1329_LOCUS54650</name>
</gene>
<comment type="caution">
    <text evidence="2">The sequence shown here is derived from an EMBL/GenBank/DDBJ whole genome shotgun (WGS) entry which is preliminary data.</text>
</comment>
<dbReference type="Proteomes" id="UP001189429">
    <property type="component" value="Unassembled WGS sequence"/>
</dbReference>
<feature type="region of interest" description="Disordered" evidence="1">
    <location>
        <begin position="252"/>
        <end position="285"/>
    </location>
</feature>
<organism evidence="2 3">
    <name type="scientific">Prorocentrum cordatum</name>
    <dbReference type="NCBI Taxonomy" id="2364126"/>
    <lineage>
        <taxon>Eukaryota</taxon>
        <taxon>Sar</taxon>
        <taxon>Alveolata</taxon>
        <taxon>Dinophyceae</taxon>
        <taxon>Prorocentrales</taxon>
        <taxon>Prorocentraceae</taxon>
        <taxon>Prorocentrum</taxon>
    </lineage>
</organism>
<evidence type="ECO:0000256" key="1">
    <source>
        <dbReference type="SAM" id="MobiDB-lite"/>
    </source>
</evidence>
<dbReference type="SUPFAM" id="SSF52467">
    <property type="entry name" value="DHS-like NAD/FAD-binding domain"/>
    <property type="match status" value="1"/>
</dbReference>
<reference evidence="2" key="1">
    <citation type="submission" date="2023-10" db="EMBL/GenBank/DDBJ databases">
        <authorList>
            <person name="Chen Y."/>
            <person name="Shah S."/>
            <person name="Dougan E. K."/>
            <person name="Thang M."/>
            <person name="Chan C."/>
        </authorList>
    </citation>
    <scope>NUCLEOTIDE SEQUENCE [LARGE SCALE GENOMIC DNA]</scope>
</reference>
<feature type="compositionally biased region" description="Basic residues" evidence="1">
    <location>
        <begin position="10"/>
        <end position="24"/>
    </location>
</feature>
<evidence type="ECO:0000313" key="3">
    <source>
        <dbReference type="Proteomes" id="UP001189429"/>
    </source>
</evidence>
<sequence length="453" mass="48783">VNAPTVPPCARRRPPWARRPRRPARSGPRACAAASRPRAPGRRAASARPTCSCCARARGSPRTAGVYADVARVEAYKQRGLQYHDICRPHWLEKEPELFWGFWGQCFNDYRCTPPHEGYAMIDRWVDRRFRHTELAQKIRQKLQASREADGGGGEEDRPTQLPSRPYVVSDAAGGFFVFTSNVDAHHFDWFRACEIRECHGNTEIYQCTRGCQGIWRAPLDFRFLVATGTMLAPAGAPAGAAPAAEAAEGLGAAASGDGGEARPRVGNVRGGGRRTTLRHMPGSPAGAAGFETRTNHPACPSCRGPARPAILMFGDYGWLDLEEQDERWSAWAKAVCSAADDARTGGRPLRVAILEVGAGGNVPTVRRTSEEQLHEFGESGAVASLIRVNPELPLGDRDEYEPTGEGADRVISIMDTGLASLGRIDAALEALWSAGAAEGPGQGQAGAAGRPL</sequence>
<keyword evidence="3" id="KW-1185">Reference proteome</keyword>
<dbReference type="Gene3D" id="3.40.50.1220">
    <property type="entry name" value="TPP-binding domain"/>
    <property type="match status" value="1"/>
</dbReference>
<evidence type="ECO:0008006" key="4">
    <source>
        <dbReference type="Google" id="ProtNLM"/>
    </source>
</evidence>
<accession>A0ABN9V6P1</accession>
<dbReference type="EMBL" id="CAUYUJ010016682">
    <property type="protein sequence ID" value="CAK0867792.1"/>
    <property type="molecule type" value="Genomic_DNA"/>
</dbReference>
<feature type="region of interest" description="Disordered" evidence="1">
    <location>
        <begin position="143"/>
        <end position="164"/>
    </location>
</feature>
<name>A0ABN9V6P1_9DINO</name>